<gene>
    <name evidence="2" type="ORF">SAMN05216175_10732</name>
</gene>
<protein>
    <submittedName>
        <fullName evidence="2">Lysophospholipase L1</fullName>
    </submittedName>
</protein>
<dbReference type="Pfam" id="PF13472">
    <property type="entry name" value="Lipase_GDSL_2"/>
    <property type="match status" value="1"/>
</dbReference>
<dbReference type="Gene3D" id="3.40.50.1110">
    <property type="entry name" value="SGNH hydrolase"/>
    <property type="match status" value="1"/>
</dbReference>
<dbReference type="OrthoDB" id="164654at2"/>
<dbReference type="CDD" id="cd01839">
    <property type="entry name" value="SGNH_arylesterase_like"/>
    <property type="match status" value="1"/>
</dbReference>
<dbReference type="STRING" id="1045558.SAMN05216175_10732"/>
<dbReference type="AlphaFoldDB" id="A0A1I2S4M6"/>
<evidence type="ECO:0000313" key="3">
    <source>
        <dbReference type="Proteomes" id="UP000198623"/>
    </source>
</evidence>
<dbReference type="Proteomes" id="UP000198623">
    <property type="component" value="Unassembled WGS sequence"/>
</dbReference>
<dbReference type="InterPro" id="IPR013830">
    <property type="entry name" value="SGNH_hydro"/>
</dbReference>
<organism evidence="2 3">
    <name type="scientific">Neptunomonas qingdaonensis</name>
    <dbReference type="NCBI Taxonomy" id="1045558"/>
    <lineage>
        <taxon>Bacteria</taxon>
        <taxon>Pseudomonadati</taxon>
        <taxon>Pseudomonadota</taxon>
        <taxon>Gammaproteobacteria</taxon>
        <taxon>Oceanospirillales</taxon>
        <taxon>Oceanospirillaceae</taxon>
        <taxon>Neptunomonas</taxon>
    </lineage>
</organism>
<evidence type="ECO:0000313" key="2">
    <source>
        <dbReference type="EMBL" id="SFG45787.1"/>
    </source>
</evidence>
<accession>A0A1I2S4M6</accession>
<name>A0A1I2S4M6_9GAMM</name>
<dbReference type="InterPro" id="IPR036514">
    <property type="entry name" value="SGNH_hydro_sf"/>
</dbReference>
<keyword evidence="3" id="KW-1185">Reference proteome</keyword>
<dbReference type="EMBL" id="FOOU01000007">
    <property type="protein sequence ID" value="SFG45787.1"/>
    <property type="molecule type" value="Genomic_DNA"/>
</dbReference>
<dbReference type="SUPFAM" id="SSF52266">
    <property type="entry name" value="SGNH hydrolase"/>
    <property type="match status" value="1"/>
</dbReference>
<dbReference type="GO" id="GO:0016788">
    <property type="term" value="F:hydrolase activity, acting on ester bonds"/>
    <property type="evidence" value="ECO:0007669"/>
    <property type="project" value="UniProtKB-ARBA"/>
</dbReference>
<evidence type="ECO:0000259" key="1">
    <source>
        <dbReference type="Pfam" id="PF13472"/>
    </source>
</evidence>
<feature type="domain" description="SGNH hydrolase-type esterase" evidence="1">
    <location>
        <begin position="7"/>
        <end position="196"/>
    </location>
</feature>
<reference evidence="3" key="1">
    <citation type="submission" date="2016-10" db="EMBL/GenBank/DDBJ databases">
        <authorList>
            <person name="Varghese N."/>
            <person name="Submissions S."/>
        </authorList>
    </citation>
    <scope>NUCLEOTIDE SEQUENCE [LARGE SCALE GENOMIC DNA]</scope>
    <source>
        <strain evidence="3">CGMCC 1.10971</strain>
    </source>
</reference>
<sequence length="215" mass="23738">MKQILVYGDSLSWGIIPGSRKRLAFDKRLPGVVEKQLLAQGHAIRVIENCLNGRRTVWSDPYKPGRDGSEGLGQAIEICSPLALVVLMLGTNDFQVMHHHNTWMSSQGMAKLITIIRQAPIEPGMPVPDILIVAPPKMLSPKGPVAVKFEDAEHKCIGLADALKRVAEEQQVYFFDASDVTEASRIDGIHLDEDQHQTLGLALSEVIKCIIELQE</sequence>
<proteinExistence type="predicted"/>
<dbReference type="RefSeq" id="WP_090728200.1">
    <property type="nucleotide sequence ID" value="NZ_FOOU01000007.1"/>
</dbReference>